<evidence type="ECO:0008006" key="3">
    <source>
        <dbReference type="Google" id="ProtNLM"/>
    </source>
</evidence>
<dbReference type="EMBL" id="FQZH01000004">
    <property type="protein sequence ID" value="SHJ54014.1"/>
    <property type="molecule type" value="Genomic_DNA"/>
</dbReference>
<dbReference type="OrthoDB" id="708105at2"/>
<dbReference type="Proteomes" id="UP000184232">
    <property type="component" value="Unassembled WGS sequence"/>
</dbReference>
<sequence>MSGILDLVNSDLGKQLIDNISEQTGIDKSKASDVVSSSVPELLGAMQGNMLSGDGASGLLKALTSGKHDGSILDNLGGFLNGGDFSDGNKILGHVLGDKLSAVETGISSKTGVDSSIISKILPMLAPIIMGYLGKQTKSGKVSSATDLGGLLGGLLTSATSGNSSGGLGSSILTSALDQNGDGKLDASDAIAAVTKKKGGLGGLLGGLFGKK</sequence>
<gene>
    <name evidence="1" type="ORF">SAMN05444337_2186</name>
</gene>
<accession>A0A1M6K4X3</accession>
<reference evidence="1 2" key="1">
    <citation type="submission" date="2016-11" db="EMBL/GenBank/DDBJ databases">
        <authorList>
            <person name="Jaros S."/>
            <person name="Januszkiewicz K."/>
            <person name="Wedrychowicz H."/>
        </authorList>
    </citation>
    <scope>NUCLEOTIDE SEQUENCE [LARGE SCALE GENOMIC DNA]</scope>
    <source>
        <strain evidence="1 2">DSM 22807</strain>
    </source>
</reference>
<dbReference type="InterPro" id="IPR009282">
    <property type="entry name" value="DUF937"/>
</dbReference>
<dbReference type="Pfam" id="PF06078">
    <property type="entry name" value="DUF937"/>
    <property type="match status" value="1"/>
</dbReference>
<keyword evidence="2" id="KW-1185">Reference proteome</keyword>
<organism evidence="1 2">
    <name type="scientific">Flavobacterium haoranii</name>
    <dbReference type="NCBI Taxonomy" id="683124"/>
    <lineage>
        <taxon>Bacteria</taxon>
        <taxon>Pseudomonadati</taxon>
        <taxon>Bacteroidota</taxon>
        <taxon>Flavobacteriia</taxon>
        <taxon>Flavobacteriales</taxon>
        <taxon>Flavobacteriaceae</taxon>
        <taxon>Flavobacterium</taxon>
    </lineage>
</organism>
<protein>
    <recommendedName>
        <fullName evidence="3">DUF937 domain-containing protein</fullName>
    </recommendedName>
</protein>
<evidence type="ECO:0000313" key="2">
    <source>
        <dbReference type="Proteomes" id="UP000184232"/>
    </source>
</evidence>
<dbReference type="AlphaFoldDB" id="A0A1M6K4X3"/>
<dbReference type="STRING" id="683124.SAMN05444337_2186"/>
<evidence type="ECO:0000313" key="1">
    <source>
        <dbReference type="EMBL" id="SHJ54014.1"/>
    </source>
</evidence>
<dbReference type="RefSeq" id="WP_072784954.1">
    <property type="nucleotide sequence ID" value="NZ_CP045292.1"/>
</dbReference>
<name>A0A1M6K4X3_9FLAO</name>
<proteinExistence type="predicted"/>